<sequence>MDSNTSKGKVSQFSGYKLVPWLNWNQWDDVRKSIFSSSPILIASALQKILAWQSKGCIPVAIDVTARIIEIQQMDPFFRQNGSTVDTLASEEMLAMLYCMSIIRLVNGFVEPAHKKTGRSISDLAGALGIPRTLVDIRHESSHRGLPSLKLVRSASAMALEWLKANYWEPQRVAIPNPRKEIKYWLHELIICLKSSHVSRMQSQKEKLKRAKSTVLIMACSKLSLIYQKLLASKSNGSTKHFSKVTKVSAKLYSSYPVEFASILLELFLSQASDISDDMNAEHIDYSECSVTEPMLGSLHDLKMIIAKLSNKKPRLLLSLLKAVLEMIEEMDSRSCEVDGNRFISSQKQADIQQATHLRSLVPFLVRSLKALKDSGQIGLIERNQVLSAGPTTTLKFSLMNLLYKCLNLLAPGDKHLLKSVLLLADMSGNRLLTEKLKILPLLAFLDQPPLRTDDFFHDESTLLKEEDFLKKEAEKLYLIKSRLANHGSRGTGQIKGNSNTAARRWAVTKSWVPCPIGTLPCSFSSLAVLPDLDAVEDVTSKSFENVSDADKKRTVSDIESDDDDGDHHHHAVKRLKEAPVDQSSCETVNVSAMEGQLMIGGVWMKVTDEEVAAIESDVRIFG</sequence>
<dbReference type="GO" id="GO:0000460">
    <property type="term" value="P:maturation of 5.8S rRNA"/>
    <property type="evidence" value="ECO:0007669"/>
    <property type="project" value="TreeGrafter"/>
</dbReference>
<name>A0A2I0A903_9ASPA</name>
<dbReference type="GO" id="GO:0004519">
    <property type="term" value="F:endonuclease activity"/>
    <property type="evidence" value="ECO:0007669"/>
    <property type="project" value="InterPro"/>
</dbReference>
<gene>
    <name evidence="2" type="ORF">AXF42_Ash008241</name>
</gene>
<dbReference type="InterPro" id="IPR007174">
    <property type="entry name" value="Las1"/>
</dbReference>
<dbReference type="STRING" id="1088818.A0A2I0A903"/>
<organism evidence="2 3">
    <name type="scientific">Apostasia shenzhenica</name>
    <dbReference type="NCBI Taxonomy" id="1088818"/>
    <lineage>
        <taxon>Eukaryota</taxon>
        <taxon>Viridiplantae</taxon>
        <taxon>Streptophyta</taxon>
        <taxon>Embryophyta</taxon>
        <taxon>Tracheophyta</taxon>
        <taxon>Spermatophyta</taxon>
        <taxon>Magnoliopsida</taxon>
        <taxon>Liliopsida</taxon>
        <taxon>Asparagales</taxon>
        <taxon>Orchidaceae</taxon>
        <taxon>Apostasioideae</taxon>
        <taxon>Apostasia</taxon>
    </lineage>
</organism>
<feature type="region of interest" description="Disordered" evidence="1">
    <location>
        <begin position="550"/>
        <end position="581"/>
    </location>
</feature>
<dbReference type="PANTHER" id="PTHR15002:SF0">
    <property type="entry name" value="RIBOSOMAL BIOGENESIS PROTEIN LAS1L"/>
    <property type="match status" value="1"/>
</dbReference>
<dbReference type="OrthoDB" id="10263222at2759"/>
<dbReference type="EMBL" id="KZ452012">
    <property type="protein sequence ID" value="PKA52012.1"/>
    <property type="molecule type" value="Genomic_DNA"/>
</dbReference>
<evidence type="ECO:0000256" key="1">
    <source>
        <dbReference type="SAM" id="MobiDB-lite"/>
    </source>
</evidence>
<dbReference type="Proteomes" id="UP000236161">
    <property type="component" value="Unassembled WGS sequence"/>
</dbReference>
<dbReference type="GO" id="GO:0000470">
    <property type="term" value="P:maturation of LSU-rRNA"/>
    <property type="evidence" value="ECO:0007669"/>
    <property type="project" value="TreeGrafter"/>
</dbReference>
<dbReference type="AlphaFoldDB" id="A0A2I0A903"/>
<dbReference type="PANTHER" id="PTHR15002">
    <property type="entry name" value="RIBOSOMAL BIOGENESIS PROTEIN LAS1L"/>
    <property type="match status" value="1"/>
</dbReference>
<dbReference type="GO" id="GO:0090730">
    <property type="term" value="C:Las1 complex"/>
    <property type="evidence" value="ECO:0007669"/>
    <property type="project" value="InterPro"/>
</dbReference>
<reference evidence="2 3" key="1">
    <citation type="journal article" date="2017" name="Nature">
        <title>The Apostasia genome and the evolution of orchids.</title>
        <authorList>
            <person name="Zhang G.Q."/>
            <person name="Liu K.W."/>
            <person name="Li Z."/>
            <person name="Lohaus R."/>
            <person name="Hsiao Y.Y."/>
            <person name="Niu S.C."/>
            <person name="Wang J.Y."/>
            <person name="Lin Y.C."/>
            <person name="Xu Q."/>
            <person name="Chen L.J."/>
            <person name="Yoshida K."/>
            <person name="Fujiwara S."/>
            <person name="Wang Z.W."/>
            <person name="Zhang Y.Q."/>
            <person name="Mitsuda N."/>
            <person name="Wang M."/>
            <person name="Liu G.H."/>
            <person name="Pecoraro L."/>
            <person name="Huang H.X."/>
            <person name="Xiao X.J."/>
            <person name="Lin M."/>
            <person name="Wu X.Y."/>
            <person name="Wu W.L."/>
            <person name="Chen Y.Y."/>
            <person name="Chang S.B."/>
            <person name="Sakamoto S."/>
            <person name="Ohme-Takagi M."/>
            <person name="Yagi M."/>
            <person name="Zeng S.J."/>
            <person name="Shen C.Y."/>
            <person name="Yeh C.M."/>
            <person name="Luo Y.B."/>
            <person name="Tsai W.C."/>
            <person name="Van de Peer Y."/>
            <person name="Liu Z.J."/>
        </authorList>
    </citation>
    <scope>NUCLEOTIDE SEQUENCE [LARGE SCALE GENOMIC DNA]</scope>
    <source>
        <strain evidence="3">cv. Shenzhen</strain>
        <tissue evidence="2">Stem</tissue>
    </source>
</reference>
<evidence type="ECO:0008006" key="4">
    <source>
        <dbReference type="Google" id="ProtNLM"/>
    </source>
</evidence>
<proteinExistence type="predicted"/>
<evidence type="ECO:0000313" key="2">
    <source>
        <dbReference type="EMBL" id="PKA52012.1"/>
    </source>
</evidence>
<keyword evidence="3" id="KW-1185">Reference proteome</keyword>
<accession>A0A2I0A903</accession>
<protein>
    <recommendedName>
        <fullName evidence="4">Pre-rRNA-processing protein las1</fullName>
    </recommendedName>
</protein>
<evidence type="ECO:0000313" key="3">
    <source>
        <dbReference type="Proteomes" id="UP000236161"/>
    </source>
</evidence>
<dbReference type="Pfam" id="PF04031">
    <property type="entry name" value="Las1"/>
    <property type="match status" value="1"/>
</dbReference>
<dbReference type="GO" id="GO:0030687">
    <property type="term" value="C:preribosome, large subunit precursor"/>
    <property type="evidence" value="ECO:0007669"/>
    <property type="project" value="TreeGrafter"/>
</dbReference>